<evidence type="ECO:0000259" key="6">
    <source>
        <dbReference type="Pfam" id="PF22651"/>
    </source>
</evidence>
<dbReference type="EMBL" id="HBUE01105304">
    <property type="protein sequence ID" value="CAG6486828.1"/>
    <property type="molecule type" value="Transcribed_RNA"/>
</dbReference>
<keyword evidence="4" id="KW-0964">Secreted</keyword>
<proteinExistence type="inferred from homology"/>
<sequence>MGKSIARKPKKIFLASSKNNPQWQSIVKDTLDECFAEADANKEEIEAGAKLKPSYKGEKICHPISGHIIRCMRMKMFNKCPENVFQENNQDCMKLRQYHAKCPLN</sequence>
<keyword evidence="5" id="KW-1015">Disulfide bond</keyword>
<evidence type="ECO:0000256" key="5">
    <source>
        <dbReference type="ARBA" id="ARBA00023157"/>
    </source>
</evidence>
<dbReference type="PANTHER" id="PTHR21066">
    <property type="entry name" value="ODORANT-BINDING PROTEIN 59A-RELATED"/>
    <property type="match status" value="1"/>
</dbReference>
<dbReference type="Gene3D" id="1.10.238.270">
    <property type="match status" value="1"/>
</dbReference>
<dbReference type="PANTHER" id="PTHR21066:SF3">
    <property type="entry name" value="IP02236P"/>
    <property type="match status" value="1"/>
</dbReference>
<name>A0A8D8FXL3_CULPI</name>
<evidence type="ECO:0000256" key="3">
    <source>
        <dbReference type="ARBA" id="ARBA00022448"/>
    </source>
</evidence>
<dbReference type="InterPro" id="IPR054577">
    <property type="entry name" value="OBP47-like_dom"/>
</dbReference>
<reference evidence="7" key="1">
    <citation type="submission" date="2021-05" db="EMBL/GenBank/DDBJ databases">
        <authorList>
            <person name="Alioto T."/>
            <person name="Alioto T."/>
            <person name="Gomez Garrido J."/>
        </authorList>
    </citation>
    <scope>NUCLEOTIDE SEQUENCE</scope>
</reference>
<keyword evidence="3" id="KW-0813">Transport</keyword>
<dbReference type="EMBL" id="HBUE01105303">
    <property type="protein sequence ID" value="CAG6486825.1"/>
    <property type="molecule type" value="Transcribed_RNA"/>
</dbReference>
<evidence type="ECO:0000256" key="4">
    <source>
        <dbReference type="ARBA" id="ARBA00022525"/>
    </source>
</evidence>
<protein>
    <submittedName>
        <fullName evidence="7">(northern house mosquito) hypothetical protein</fullName>
    </submittedName>
</protein>
<organism evidence="7">
    <name type="scientific">Culex pipiens</name>
    <name type="common">House mosquito</name>
    <dbReference type="NCBI Taxonomy" id="7175"/>
    <lineage>
        <taxon>Eukaryota</taxon>
        <taxon>Metazoa</taxon>
        <taxon>Ecdysozoa</taxon>
        <taxon>Arthropoda</taxon>
        <taxon>Hexapoda</taxon>
        <taxon>Insecta</taxon>
        <taxon>Pterygota</taxon>
        <taxon>Neoptera</taxon>
        <taxon>Endopterygota</taxon>
        <taxon>Diptera</taxon>
        <taxon>Nematocera</taxon>
        <taxon>Culicoidea</taxon>
        <taxon>Culicidae</taxon>
        <taxon>Culicinae</taxon>
        <taxon>Culicini</taxon>
        <taxon>Culex</taxon>
        <taxon>Culex</taxon>
    </lineage>
</organism>
<accession>A0A8D8FXL3</accession>
<dbReference type="EMBL" id="HBUE01105299">
    <property type="protein sequence ID" value="CAG6486818.1"/>
    <property type="molecule type" value="Transcribed_RNA"/>
</dbReference>
<evidence type="ECO:0000256" key="2">
    <source>
        <dbReference type="ARBA" id="ARBA00008098"/>
    </source>
</evidence>
<dbReference type="AlphaFoldDB" id="A0A8D8FXL3"/>
<dbReference type="GO" id="GO:0005576">
    <property type="term" value="C:extracellular region"/>
    <property type="evidence" value="ECO:0007669"/>
    <property type="project" value="UniProtKB-SubCell"/>
</dbReference>
<dbReference type="Pfam" id="PF22651">
    <property type="entry name" value="OBP47_like"/>
    <property type="match status" value="1"/>
</dbReference>
<dbReference type="InterPro" id="IPR052295">
    <property type="entry name" value="Odorant-binding_protein"/>
</dbReference>
<dbReference type="EMBL" id="HBUE01105298">
    <property type="protein sequence ID" value="CAG6486815.1"/>
    <property type="molecule type" value="Transcribed_RNA"/>
</dbReference>
<feature type="domain" description="OBP47-like" evidence="6">
    <location>
        <begin position="10"/>
        <end position="98"/>
    </location>
</feature>
<comment type="similarity">
    <text evidence="2">Belongs to the PBP/GOBP family.</text>
</comment>
<evidence type="ECO:0000313" key="7">
    <source>
        <dbReference type="EMBL" id="CAG6486825.1"/>
    </source>
</evidence>
<dbReference type="EMBL" id="HBUE01105301">
    <property type="protein sequence ID" value="CAG6486822.1"/>
    <property type="molecule type" value="Transcribed_RNA"/>
</dbReference>
<comment type="subcellular location">
    <subcellularLocation>
        <location evidence="1">Secreted</location>
    </subcellularLocation>
</comment>
<evidence type="ECO:0000256" key="1">
    <source>
        <dbReference type="ARBA" id="ARBA00004613"/>
    </source>
</evidence>